<dbReference type="Proteomes" id="UP001217918">
    <property type="component" value="Unassembled WGS sequence"/>
</dbReference>
<dbReference type="InterPro" id="IPR025676">
    <property type="entry name" value="Clr5_dom"/>
</dbReference>
<protein>
    <recommendedName>
        <fullName evidence="2">Clr5 domain-containing protein</fullName>
    </recommendedName>
</protein>
<evidence type="ECO:0000313" key="4">
    <source>
        <dbReference type="Proteomes" id="UP001217918"/>
    </source>
</evidence>
<evidence type="ECO:0000259" key="2">
    <source>
        <dbReference type="Pfam" id="PF14420"/>
    </source>
</evidence>
<organism evidence="3 4">
    <name type="scientific">Phyllachora maydis</name>
    <dbReference type="NCBI Taxonomy" id="1825666"/>
    <lineage>
        <taxon>Eukaryota</taxon>
        <taxon>Fungi</taxon>
        <taxon>Dikarya</taxon>
        <taxon>Ascomycota</taxon>
        <taxon>Pezizomycotina</taxon>
        <taxon>Sordariomycetes</taxon>
        <taxon>Sordariomycetidae</taxon>
        <taxon>Phyllachorales</taxon>
        <taxon>Phyllachoraceae</taxon>
        <taxon>Phyllachora</taxon>
    </lineage>
</organism>
<feature type="region of interest" description="Disordered" evidence="1">
    <location>
        <begin position="110"/>
        <end position="137"/>
    </location>
</feature>
<reference evidence="3" key="1">
    <citation type="journal article" date="2023" name="Mol. Plant Microbe Interact.">
        <title>Elucidating the Obligate Nature and Biological Capacity of an Invasive Fungal Corn Pathogen.</title>
        <authorList>
            <person name="MacCready J.S."/>
            <person name="Roggenkamp E.M."/>
            <person name="Gdanetz K."/>
            <person name="Chilvers M.I."/>
        </authorList>
    </citation>
    <scope>NUCLEOTIDE SEQUENCE</scope>
    <source>
        <strain evidence="3">PM02</strain>
    </source>
</reference>
<dbReference type="CDD" id="cd07821">
    <property type="entry name" value="PYR_PYL_RCAR_like"/>
    <property type="match status" value="1"/>
</dbReference>
<evidence type="ECO:0000313" key="3">
    <source>
        <dbReference type="EMBL" id="KAK2066626.1"/>
    </source>
</evidence>
<feature type="region of interest" description="Disordered" evidence="1">
    <location>
        <begin position="206"/>
        <end position="238"/>
    </location>
</feature>
<sequence>MFRQVELGAEMQTDFKRHWDKQKDTIQTLFLTEDRPLREVRQTLAEKHGFEASERQYKSQFETWGWRKNIPNVHMARMVKIRDRRRAEGKETCFSVGGFDVDPERIDRYAKRSSQKDESEQADASAPPPEIKFRTPLGTPKLGEFQENSASVVRHATSDLDIFDQELFKHKNTIGVQASADVMAEPDAFDSEPAWLCDNSGAPASAPMVKSADLDSEDSSQGTWSSKRRKMNNARTAKSLSCPFRKRNPSRFNIRDHIACANTSFTDLSQVKKHVRIYHAPPKADGVERDDPEDGISREIETVLLSRKSTDGTNPPPDFQPPIEVEEITHSLLTSVKDLKPAIQGVIDDQTPDSDEMTDRGTSTGISIAIPNITEATMSGPAHVGPVPSVVPGSNTVVESAVVRAPLARVWHLIKLQDFAKFWSILKGSEEVVQGAAREAEVFKWTFADGSVYEVKQEEHSSINHFITYSIIGAEPALPYTSVTSTIRLHAVTSGEFADSTFVEWTATFSNDAELAVIQDAKYKRRDALKDLASAATKK</sequence>
<dbReference type="PANTHER" id="PTHR39332">
    <property type="entry name" value="BLL4707 PROTEIN"/>
    <property type="match status" value="1"/>
</dbReference>
<accession>A0AAD9HWA3</accession>
<feature type="domain" description="Clr5" evidence="2">
    <location>
        <begin position="18"/>
        <end position="68"/>
    </location>
</feature>
<proteinExistence type="predicted"/>
<comment type="caution">
    <text evidence="3">The sequence shown here is derived from an EMBL/GenBank/DDBJ whole genome shotgun (WGS) entry which is preliminary data.</text>
</comment>
<gene>
    <name evidence="3" type="ORF">P8C59_000428</name>
</gene>
<evidence type="ECO:0000256" key="1">
    <source>
        <dbReference type="SAM" id="MobiDB-lite"/>
    </source>
</evidence>
<name>A0AAD9HWA3_9PEZI</name>
<dbReference type="AlphaFoldDB" id="A0AAD9HWA3"/>
<dbReference type="InterPro" id="IPR023393">
    <property type="entry name" value="START-like_dom_sf"/>
</dbReference>
<dbReference type="EMBL" id="JAQQPM010000001">
    <property type="protein sequence ID" value="KAK2066626.1"/>
    <property type="molecule type" value="Genomic_DNA"/>
</dbReference>
<dbReference type="Gene3D" id="3.30.530.20">
    <property type="match status" value="1"/>
</dbReference>
<dbReference type="SUPFAM" id="SSF55961">
    <property type="entry name" value="Bet v1-like"/>
    <property type="match status" value="1"/>
</dbReference>
<feature type="compositionally biased region" description="Basic and acidic residues" evidence="1">
    <location>
        <begin position="110"/>
        <end position="119"/>
    </location>
</feature>
<keyword evidence="4" id="KW-1185">Reference proteome</keyword>
<dbReference type="PANTHER" id="PTHR39332:SF7">
    <property type="entry name" value="SRPBCC FAMILY PROTEIN"/>
    <property type="match status" value="1"/>
</dbReference>
<dbReference type="Pfam" id="PF14420">
    <property type="entry name" value="Clr5"/>
    <property type="match status" value="1"/>
</dbReference>